<accession>A0AAU7DYC1</accession>
<name>A0AAU7DYC1_9MICO</name>
<evidence type="ECO:0000313" key="3">
    <source>
        <dbReference type="EMBL" id="XBH22218.1"/>
    </source>
</evidence>
<gene>
    <name evidence="3" type="ORF">V5R04_03025</name>
</gene>
<proteinExistence type="predicted"/>
<dbReference type="AlphaFoldDB" id="A0AAU7DYC1"/>
<dbReference type="Pfam" id="PF01636">
    <property type="entry name" value="APH"/>
    <property type="match status" value="1"/>
</dbReference>
<feature type="domain" description="Aminoglycoside phosphotransferase" evidence="2">
    <location>
        <begin position="37"/>
        <end position="248"/>
    </location>
</feature>
<feature type="region of interest" description="Disordered" evidence="1">
    <location>
        <begin position="359"/>
        <end position="422"/>
    </location>
</feature>
<dbReference type="SUPFAM" id="SSF56112">
    <property type="entry name" value="Protein kinase-like (PK-like)"/>
    <property type="match status" value="1"/>
</dbReference>
<dbReference type="EMBL" id="CP146203">
    <property type="protein sequence ID" value="XBH22218.1"/>
    <property type="molecule type" value="Genomic_DNA"/>
</dbReference>
<organism evidence="3">
    <name type="scientific">Jonesiaceae bacterium BS-20</name>
    <dbReference type="NCBI Taxonomy" id="3120821"/>
    <lineage>
        <taxon>Bacteria</taxon>
        <taxon>Bacillati</taxon>
        <taxon>Actinomycetota</taxon>
        <taxon>Actinomycetes</taxon>
        <taxon>Micrococcales</taxon>
        <taxon>Jonesiaceae</taxon>
    </lineage>
</organism>
<protein>
    <submittedName>
        <fullName evidence="3">Phosphotransferase</fullName>
    </submittedName>
</protein>
<evidence type="ECO:0000256" key="1">
    <source>
        <dbReference type="SAM" id="MobiDB-lite"/>
    </source>
</evidence>
<dbReference type="InterPro" id="IPR011009">
    <property type="entry name" value="Kinase-like_dom_sf"/>
</dbReference>
<dbReference type="InterPro" id="IPR002575">
    <property type="entry name" value="Aminoglycoside_PTrfase"/>
</dbReference>
<feature type="region of interest" description="Disordered" evidence="1">
    <location>
        <begin position="318"/>
        <end position="338"/>
    </location>
</feature>
<reference evidence="3" key="1">
    <citation type="submission" date="2024-02" db="EMBL/GenBank/DDBJ databases">
        <title>Tomenella chthoni gen. nov. sp. nov., a member of the family Jonesiaceae isolated from bat guano.</title>
        <authorList>
            <person name="Miller S.L."/>
            <person name="King J."/>
            <person name="Sankaranarayanan K."/>
            <person name="Lawson P.A."/>
        </authorList>
    </citation>
    <scope>NUCLEOTIDE SEQUENCE</scope>
    <source>
        <strain evidence="3">BS-20</strain>
    </source>
</reference>
<sequence>MQLTPNAIAALATVAIPGLDVCHAAPAPAATGFQAAIAVDAEDRQWLVQVPTTPTAGATSEAEIALLGAIAPLVEQGILPFVVPRAAGFAPLLEGGRAVVFRRIVGSALNLDRLQPGPGAAASLGRAIAAIHELPRMIVEDTGHPSYTADEYRKRHLAQLDEAATTGRIPAFLLRRWETALENAALWRFTPVVTHGELSPESVIMAHGQVSAIVDWTGVQIADPADDLAWLIASAPQDCTESIIEAYQLRRTELLDPHLLDRAQLLTELALVKWLQHGVRLNNPIIIADAVEMMSDLVEVTTETGSFTISSRVAQDGYVRPLADPDPLTSTEATDDQETAQHIEAPAESGTLAISEDPEAADLDPASAEFGQREVNVAHSGENPQFPEPKLPNYDRSVPPGPHADDPTTALQIIPPTDVTED</sequence>
<dbReference type="Gene3D" id="3.90.1200.10">
    <property type="match status" value="1"/>
</dbReference>
<evidence type="ECO:0000259" key="2">
    <source>
        <dbReference type="Pfam" id="PF01636"/>
    </source>
</evidence>